<name>R4KWD6_9FIRM</name>
<evidence type="ECO:0000256" key="1">
    <source>
        <dbReference type="ARBA" id="ARBA00004651"/>
    </source>
</evidence>
<accession>R4KWD6</accession>
<evidence type="ECO:0000256" key="7">
    <source>
        <dbReference type="ARBA" id="ARBA00023136"/>
    </source>
</evidence>
<organism evidence="11 12">
    <name type="scientific">Desulfoscipio gibsoniae DSM 7213</name>
    <dbReference type="NCBI Taxonomy" id="767817"/>
    <lineage>
        <taxon>Bacteria</taxon>
        <taxon>Bacillati</taxon>
        <taxon>Bacillota</taxon>
        <taxon>Clostridia</taxon>
        <taxon>Eubacteriales</taxon>
        <taxon>Desulfallaceae</taxon>
        <taxon>Desulfoscipio</taxon>
    </lineage>
</organism>
<reference evidence="11 12" key="1">
    <citation type="submission" date="2012-01" db="EMBL/GenBank/DDBJ databases">
        <title>Complete sequence of Desulfotomaculum gibsoniae DSM 7213.</title>
        <authorList>
            <consortium name="US DOE Joint Genome Institute"/>
            <person name="Lucas S."/>
            <person name="Han J."/>
            <person name="Lapidus A."/>
            <person name="Cheng J.-F."/>
            <person name="Goodwin L."/>
            <person name="Pitluck S."/>
            <person name="Peters L."/>
            <person name="Ovchinnikova G."/>
            <person name="Teshima H."/>
            <person name="Detter J.C."/>
            <person name="Han C."/>
            <person name="Tapia R."/>
            <person name="Land M."/>
            <person name="Hauser L."/>
            <person name="Kyrpides N."/>
            <person name="Ivanova N."/>
            <person name="Pagani I."/>
            <person name="Parshina S."/>
            <person name="Plugge C."/>
            <person name="Muyzer G."/>
            <person name="Kuever J."/>
            <person name="Ivanova A."/>
            <person name="Nazina T."/>
            <person name="Klenk H.-P."/>
            <person name="Brambilla E."/>
            <person name="Spring S."/>
            <person name="Stams A.F."/>
            <person name="Woyke T."/>
        </authorList>
    </citation>
    <scope>NUCLEOTIDE SEQUENCE [LARGE SCALE GENOMIC DNA]</scope>
    <source>
        <strain evidence="11 12">DSM 7213</strain>
    </source>
</reference>
<dbReference type="PANTHER" id="PTHR48090">
    <property type="entry name" value="UNDECAPRENYL-PHOSPHATE 4-DEOXY-4-FORMAMIDO-L-ARABINOSE TRANSFERASE-RELATED"/>
    <property type="match status" value="1"/>
</dbReference>
<dbReference type="KEGG" id="dgi:Desgi_4715"/>
<evidence type="ECO:0000256" key="9">
    <source>
        <dbReference type="SAM" id="Phobius"/>
    </source>
</evidence>
<evidence type="ECO:0000256" key="8">
    <source>
        <dbReference type="ARBA" id="ARBA00038152"/>
    </source>
</evidence>
<dbReference type="Proteomes" id="UP000013520">
    <property type="component" value="Chromosome"/>
</dbReference>
<keyword evidence="4 11" id="KW-0808">Transferase</keyword>
<evidence type="ECO:0000259" key="10">
    <source>
        <dbReference type="Pfam" id="PF00535"/>
    </source>
</evidence>
<evidence type="ECO:0000256" key="3">
    <source>
        <dbReference type="ARBA" id="ARBA00022676"/>
    </source>
</evidence>
<evidence type="ECO:0000313" key="11">
    <source>
        <dbReference type="EMBL" id="AGL03936.1"/>
    </source>
</evidence>
<dbReference type="eggNOG" id="COG0463">
    <property type="taxonomic scope" value="Bacteria"/>
</dbReference>
<keyword evidence="6 9" id="KW-1133">Transmembrane helix</keyword>
<feature type="transmembrane region" description="Helical" evidence="9">
    <location>
        <begin position="264"/>
        <end position="288"/>
    </location>
</feature>
<sequence length="323" mass="36420">MISIVIPIYNEAETLPLLYSRLMTVLPALQDKCEVIFVDDGSSDQSLSIMSGYVRENESIRVLKLSRNFGHQAAITAGLKNAAGDAVIIMDGDLQDPPEELPQFIEKWREGFDVVYAIREKRKEGVLKRMAYHNFYRILDLVSDIKIPLDSGDFCVLDRKVVNVLNNELPENIRFVRGLRSYAGFKQIGIRYERHGRAAGEAKYTYKKLIKLALDGIFGFTLLPLKMATYSGLFVAVSSLIIGLVFLMARFFNFPIFGTHVQDVPGFTTLAVGGFFLGGIILLFMGVLGEYMGRIYIEVKQRPLYIVEQVIENRQPSISVNNE</sequence>
<comment type="subcellular location">
    <subcellularLocation>
        <location evidence="1">Cell membrane</location>
        <topology evidence="1">Multi-pass membrane protein</topology>
    </subcellularLocation>
</comment>
<proteinExistence type="inferred from homology"/>
<dbReference type="OrthoDB" id="9807778at2"/>
<dbReference type="STRING" id="767817.Desgi_4715"/>
<gene>
    <name evidence="11" type="ORF">Desgi_4715</name>
</gene>
<dbReference type="GO" id="GO:0016757">
    <property type="term" value="F:glycosyltransferase activity"/>
    <property type="evidence" value="ECO:0007669"/>
    <property type="project" value="UniProtKB-KW"/>
</dbReference>
<dbReference type="CDD" id="cd04187">
    <property type="entry name" value="DPM1_like_bac"/>
    <property type="match status" value="1"/>
</dbReference>
<evidence type="ECO:0000256" key="4">
    <source>
        <dbReference type="ARBA" id="ARBA00022679"/>
    </source>
</evidence>
<dbReference type="InterPro" id="IPR001173">
    <property type="entry name" value="Glyco_trans_2-like"/>
</dbReference>
<keyword evidence="12" id="KW-1185">Reference proteome</keyword>
<keyword evidence="2" id="KW-1003">Cell membrane</keyword>
<protein>
    <submittedName>
        <fullName evidence="11">Glycosyl transferase</fullName>
    </submittedName>
</protein>
<dbReference type="FunFam" id="3.90.550.10:FF:000079">
    <property type="entry name" value="Probable glycosyl transferase"/>
    <property type="match status" value="1"/>
</dbReference>
<feature type="domain" description="Glycosyltransferase 2-like" evidence="10">
    <location>
        <begin position="3"/>
        <end position="162"/>
    </location>
</feature>
<dbReference type="InterPro" id="IPR029044">
    <property type="entry name" value="Nucleotide-diphossugar_trans"/>
</dbReference>
<dbReference type="RefSeq" id="WP_006522218.1">
    <property type="nucleotide sequence ID" value="NC_021184.1"/>
</dbReference>
<keyword evidence="7 9" id="KW-0472">Membrane</keyword>
<dbReference type="PANTHER" id="PTHR48090:SF1">
    <property type="entry name" value="PROPHAGE BACTOPRENOL GLUCOSYL TRANSFERASE HOMOLOG"/>
    <property type="match status" value="1"/>
</dbReference>
<dbReference type="Pfam" id="PF00535">
    <property type="entry name" value="Glycos_transf_2"/>
    <property type="match status" value="1"/>
</dbReference>
<comment type="similarity">
    <text evidence="8">Belongs to the glycosyltransferase 2 family. GtrB subfamily.</text>
</comment>
<dbReference type="Gene3D" id="3.90.550.10">
    <property type="entry name" value="Spore Coat Polysaccharide Biosynthesis Protein SpsA, Chain A"/>
    <property type="match status" value="1"/>
</dbReference>
<feature type="transmembrane region" description="Helical" evidence="9">
    <location>
        <begin position="230"/>
        <end position="252"/>
    </location>
</feature>
<dbReference type="GO" id="GO:0005886">
    <property type="term" value="C:plasma membrane"/>
    <property type="evidence" value="ECO:0007669"/>
    <property type="project" value="UniProtKB-SubCell"/>
</dbReference>
<dbReference type="EMBL" id="CP003273">
    <property type="protein sequence ID" value="AGL03936.1"/>
    <property type="molecule type" value="Genomic_DNA"/>
</dbReference>
<keyword evidence="5 9" id="KW-0812">Transmembrane</keyword>
<dbReference type="AlphaFoldDB" id="R4KWD6"/>
<dbReference type="SUPFAM" id="SSF53448">
    <property type="entry name" value="Nucleotide-diphospho-sugar transferases"/>
    <property type="match status" value="1"/>
</dbReference>
<evidence type="ECO:0000313" key="12">
    <source>
        <dbReference type="Proteomes" id="UP000013520"/>
    </source>
</evidence>
<evidence type="ECO:0000256" key="6">
    <source>
        <dbReference type="ARBA" id="ARBA00022989"/>
    </source>
</evidence>
<evidence type="ECO:0000256" key="2">
    <source>
        <dbReference type="ARBA" id="ARBA00022475"/>
    </source>
</evidence>
<keyword evidence="3" id="KW-0328">Glycosyltransferase</keyword>
<evidence type="ECO:0000256" key="5">
    <source>
        <dbReference type="ARBA" id="ARBA00022692"/>
    </source>
</evidence>
<dbReference type="InterPro" id="IPR050256">
    <property type="entry name" value="Glycosyltransferase_2"/>
</dbReference>
<dbReference type="HOGENOM" id="CLU_033536_0_1_9"/>